<reference evidence="2 3" key="1">
    <citation type="submission" date="2018-03" db="EMBL/GenBank/DDBJ databases">
        <title>Genomes of Pezizomycetes fungi and the evolution of truffles.</title>
        <authorList>
            <person name="Murat C."/>
            <person name="Payen T."/>
            <person name="Noel B."/>
            <person name="Kuo A."/>
            <person name="Martin F.M."/>
        </authorList>
    </citation>
    <scope>NUCLEOTIDE SEQUENCE [LARGE SCALE GENOMIC DNA]</scope>
    <source>
        <strain evidence="2">091103-1</strain>
    </source>
</reference>
<evidence type="ECO:0000313" key="3">
    <source>
        <dbReference type="Proteomes" id="UP000246991"/>
    </source>
</evidence>
<keyword evidence="3" id="KW-1185">Reference proteome</keyword>
<evidence type="ECO:0000256" key="1">
    <source>
        <dbReference type="SAM" id="MobiDB-lite"/>
    </source>
</evidence>
<proteinExistence type="predicted"/>
<gene>
    <name evidence="2" type="ORF">C7212DRAFT_325487</name>
</gene>
<protein>
    <submittedName>
        <fullName evidence="2">Uncharacterized protein</fullName>
    </submittedName>
</protein>
<accession>A0A317SQF1</accession>
<comment type="caution">
    <text evidence="2">The sequence shown here is derived from an EMBL/GenBank/DDBJ whole genome shotgun (WGS) entry which is preliminary data.</text>
</comment>
<evidence type="ECO:0000313" key="2">
    <source>
        <dbReference type="EMBL" id="PWW75606.1"/>
    </source>
</evidence>
<feature type="region of interest" description="Disordered" evidence="1">
    <location>
        <begin position="21"/>
        <end position="52"/>
    </location>
</feature>
<dbReference type="AlphaFoldDB" id="A0A317SQF1"/>
<feature type="compositionally biased region" description="Basic and acidic residues" evidence="1">
    <location>
        <begin position="34"/>
        <end position="46"/>
    </location>
</feature>
<sequence length="76" mass="8114">MPTPPASGDNDRIPAWRRGYVSTAGLAPPNSAKIVDKSESERRTEDTDASELSDAELTLGAPIASIKKRARQCSCV</sequence>
<name>A0A317SQF1_9PEZI</name>
<dbReference type="Proteomes" id="UP000246991">
    <property type="component" value="Unassembled WGS sequence"/>
</dbReference>
<dbReference type="EMBL" id="PYWC01000044">
    <property type="protein sequence ID" value="PWW75606.1"/>
    <property type="molecule type" value="Genomic_DNA"/>
</dbReference>
<organism evidence="2 3">
    <name type="scientific">Tuber magnatum</name>
    <name type="common">white Piedmont truffle</name>
    <dbReference type="NCBI Taxonomy" id="42249"/>
    <lineage>
        <taxon>Eukaryota</taxon>
        <taxon>Fungi</taxon>
        <taxon>Dikarya</taxon>
        <taxon>Ascomycota</taxon>
        <taxon>Pezizomycotina</taxon>
        <taxon>Pezizomycetes</taxon>
        <taxon>Pezizales</taxon>
        <taxon>Tuberaceae</taxon>
        <taxon>Tuber</taxon>
    </lineage>
</organism>